<feature type="active site" description="Nucleophile" evidence="7">
    <location>
        <position position="335"/>
    </location>
</feature>
<keyword evidence="4 6" id="KW-0378">Hydrolase</keyword>
<dbReference type="Proteomes" id="UP000275356">
    <property type="component" value="Unassembled WGS sequence"/>
</dbReference>
<dbReference type="Pfam" id="PF08533">
    <property type="entry name" value="Glyco_hydro_42C"/>
    <property type="match status" value="1"/>
</dbReference>
<evidence type="ECO:0000256" key="8">
    <source>
        <dbReference type="PIRSR" id="PIRSR001084-2"/>
    </source>
</evidence>
<dbReference type="GO" id="GO:0009341">
    <property type="term" value="C:beta-galactosidase complex"/>
    <property type="evidence" value="ECO:0007669"/>
    <property type="project" value="InterPro"/>
</dbReference>
<dbReference type="Pfam" id="PF02449">
    <property type="entry name" value="Glyco_hydro_42"/>
    <property type="match status" value="1"/>
</dbReference>
<dbReference type="OrthoDB" id="9800974at2"/>
<accession>A0A3N2D997</accession>
<dbReference type="InterPro" id="IPR013529">
    <property type="entry name" value="Glyco_hydro_42_N"/>
</dbReference>
<comment type="similarity">
    <text evidence="2 6">Belongs to the glycosyl hydrolase 42 family.</text>
</comment>
<evidence type="ECO:0000256" key="3">
    <source>
        <dbReference type="ARBA" id="ARBA00012756"/>
    </source>
</evidence>
<evidence type="ECO:0000259" key="10">
    <source>
        <dbReference type="Pfam" id="PF08532"/>
    </source>
</evidence>
<organism evidence="12 13">
    <name type="scientific">Salana multivorans</name>
    <dbReference type="NCBI Taxonomy" id="120377"/>
    <lineage>
        <taxon>Bacteria</taxon>
        <taxon>Bacillati</taxon>
        <taxon>Actinomycetota</taxon>
        <taxon>Actinomycetes</taxon>
        <taxon>Micrococcales</taxon>
        <taxon>Beutenbergiaceae</taxon>
        <taxon>Salana</taxon>
    </lineage>
</organism>
<dbReference type="SUPFAM" id="SSF52317">
    <property type="entry name" value="Class I glutamine amidotransferase-like"/>
    <property type="match status" value="1"/>
</dbReference>
<dbReference type="InterPro" id="IPR013738">
    <property type="entry name" value="Beta_galactosidase_Trimer"/>
</dbReference>
<protein>
    <recommendedName>
        <fullName evidence="3 6">Beta-galactosidase</fullName>
        <shortName evidence="6">Beta-gal</shortName>
        <ecNumber evidence="3 6">3.2.1.23</ecNumber>
    </recommendedName>
</protein>
<feature type="domain" description="Glycoside hydrolase family 42 N-terminal" evidence="9">
    <location>
        <begin position="33"/>
        <end position="411"/>
    </location>
</feature>
<evidence type="ECO:0000256" key="6">
    <source>
        <dbReference type="PIRNR" id="PIRNR001084"/>
    </source>
</evidence>
<dbReference type="PANTHER" id="PTHR36447:SF1">
    <property type="entry name" value="BETA-GALACTOSIDASE GANA"/>
    <property type="match status" value="1"/>
</dbReference>
<dbReference type="InterPro" id="IPR003476">
    <property type="entry name" value="Glyco_hydro_42"/>
</dbReference>
<dbReference type="Gene3D" id="3.40.50.880">
    <property type="match status" value="1"/>
</dbReference>
<dbReference type="GO" id="GO:0004565">
    <property type="term" value="F:beta-galactosidase activity"/>
    <property type="evidence" value="ECO:0007669"/>
    <property type="project" value="UniProtKB-EC"/>
</dbReference>
<dbReference type="InterPro" id="IPR013780">
    <property type="entry name" value="Glyco_hydro_b"/>
</dbReference>
<dbReference type="GO" id="GO:0006012">
    <property type="term" value="P:galactose metabolic process"/>
    <property type="evidence" value="ECO:0007669"/>
    <property type="project" value="InterPro"/>
</dbReference>
<dbReference type="PIRSF" id="PIRSF001084">
    <property type="entry name" value="B-galactosidase"/>
    <property type="match status" value="1"/>
</dbReference>
<dbReference type="Pfam" id="PF08532">
    <property type="entry name" value="Glyco_hydro_42M"/>
    <property type="match status" value="1"/>
</dbReference>
<dbReference type="EMBL" id="RKHQ01000001">
    <property type="protein sequence ID" value="ROR96262.1"/>
    <property type="molecule type" value="Genomic_DNA"/>
</dbReference>
<reference evidence="12 13" key="1">
    <citation type="submission" date="2018-11" db="EMBL/GenBank/DDBJ databases">
        <title>Sequencing the genomes of 1000 actinobacteria strains.</title>
        <authorList>
            <person name="Klenk H.-P."/>
        </authorList>
    </citation>
    <scope>NUCLEOTIDE SEQUENCE [LARGE SCALE GENOMIC DNA]</scope>
    <source>
        <strain evidence="12 13">DSM 13521</strain>
    </source>
</reference>
<feature type="binding site" evidence="8">
    <location>
        <position position="343"/>
    </location>
    <ligand>
        <name>substrate</name>
    </ligand>
</feature>
<comment type="caution">
    <text evidence="12">The sequence shown here is derived from an EMBL/GenBank/DDBJ whole genome shotgun (WGS) entry which is preliminary data.</text>
</comment>
<name>A0A3N2D997_9MICO</name>
<comment type="catalytic activity">
    <reaction evidence="1 6">
        <text>Hydrolysis of terminal non-reducing beta-D-galactose residues in beta-D-galactosides.</text>
        <dbReference type="EC" id="3.2.1.23"/>
    </reaction>
</comment>
<dbReference type="InterPro" id="IPR017853">
    <property type="entry name" value="GH"/>
</dbReference>
<keyword evidence="13" id="KW-1185">Reference proteome</keyword>
<evidence type="ECO:0000313" key="13">
    <source>
        <dbReference type="Proteomes" id="UP000275356"/>
    </source>
</evidence>
<evidence type="ECO:0000259" key="11">
    <source>
        <dbReference type="Pfam" id="PF08533"/>
    </source>
</evidence>
<evidence type="ECO:0000256" key="1">
    <source>
        <dbReference type="ARBA" id="ARBA00001412"/>
    </source>
</evidence>
<keyword evidence="5 6" id="KW-0326">Glycosidase</keyword>
<sequence length="696" mass="76863">MSIGVHVHTSDPATRRAADAWPIGLDALGYGGDYNPEQWDDATRLEDIELMREAGVTIVSLAIFSWARLEPREKEHDWEWLDVTMDRLHAAGIRVDLATATASPPPWLTRKHPEILPQLADGTVLHPGGRQHYRISSPVYRDYALRMTRAIAERYGSHPALAMWHIDNEIGCHVPLDYSDDAAHAFRRWLERRYGTIEALNAAWGTAFWSQRYDAFEEILPPRTAPTFPNPTQQLDFQRYSSDELFSYYADIRGVLAEVTPDVPCTTNFMVMSPTNQMDYPGWMDLSREWPDASVDVVSNDHYIQASDPHPERELAFSADLVRSIAGGAPWMLMEHSTSAVNWQHHNRTRTTAESHRNSLSHLAHGADALLFFQWRQSRAGAEKYHSSMYPHAGTDSDVWRGTVRLGEILRAVGEVRGSRVHARAAVLFDWPSSWAARLDSHPTDDVDPRLLAQRLHHALARRGVMADVVRASDDLSGYDLVLVPELYLTTPEAAANVAAAAERGATVLVSYFSGIVDASDHVYLGGYPGAFRDLLGVRTEEFWTLQPGETLTLSDGATATTWSENLRAEPGIEVLATYVGGDLDGVPALTRRAVGSAGGSAWYLATRVDDDALQSLVDRLVEASGVEPVVAEAPDGVEVTRRTADDGRSWLFVLNHSDVEVRVPATGRELVTGVDAAGELTVAAGAVAVVRETRA</sequence>
<dbReference type="PANTHER" id="PTHR36447">
    <property type="entry name" value="BETA-GALACTOSIDASE GANA"/>
    <property type="match status" value="1"/>
</dbReference>
<dbReference type="RefSeq" id="WP_123738468.1">
    <property type="nucleotide sequence ID" value="NZ_RKHQ01000001.1"/>
</dbReference>
<feature type="domain" description="Beta-galactosidase trimerisation" evidence="10">
    <location>
        <begin position="423"/>
        <end position="627"/>
    </location>
</feature>
<feature type="active site" description="Proton donor" evidence="7">
    <location>
        <position position="169"/>
    </location>
</feature>
<evidence type="ECO:0000256" key="2">
    <source>
        <dbReference type="ARBA" id="ARBA00005940"/>
    </source>
</evidence>
<dbReference type="CDD" id="cd03143">
    <property type="entry name" value="A4_beta-galactosidase_middle_domain"/>
    <property type="match status" value="1"/>
</dbReference>
<dbReference type="SUPFAM" id="SSF51445">
    <property type="entry name" value="(Trans)glycosidases"/>
    <property type="match status" value="1"/>
</dbReference>
<evidence type="ECO:0000256" key="4">
    <source>
        <dbReference type="ARBA" id="ARBA00022801"/>
    </source>
</evidence>
<dbReference type="Gene3D" id="3.20.20.80">
    <property type="entry name" value="Glycosidases"/>
    <property type="match status" value="1"/>
</dbReference>
<evidence type="ECO:0000259" key="9">
    <source>
        <dbReference type="Pfam" id="PF02449"/>
    </source>
</evidence>
<dbReference type="InterPro" id="IPR029062">
    <property type="entry name" value="Class_I_gatase-like"/>
</dbReference>
<dbReference type="Gene3D" id="2.60.40.1180">
    <property type="entry name" value="Golgi alpha-mannosidase II"/>
    <property type="match status" value="1"/>
</dbReference>
<feature type="domain" description="Beta-galactosidase C-terminal" evidence="11">
    <location>
        <begin position="637"/>
        <end position="693"/>
    </location>
</feature>
<evidence type="ECO:0000313" key="12">
    <source>
        <dbReference type="EMBL" id="ROR96262.1"/>
    </source>
</evidence>
<proteinExistence type="inferred from homology"/>
<dbReference type="InterPro" id="IPR013739">
    <property type="entry name" value="Beta_galactosidase_C"/>
</dbReference>
<feature type="binding site" evidence="8">
    <location>
        <position position="130"/>
    </location>
    <ligand>
        <name>substrate</name>
    </ligand>
</feature>
<gene>
    <name evidence="12" type="ORF">EDD28_0844</name>
</gene>
<evidence type="ECO:0000256" key="7">
    <source>
        <dbReference type="PIRSR" id="PIRSR001084-1"/>
    </source>
</evidence>
<feature type="binding site" evidence="8">
    <location>
        <position position="168"/>
    </location>
    <ligand>
        <name>substrate</name>
    </ligand>
</feature>
<evidence type="ECO:0000256" key="5">
    <source>
        <dbReference type="ARBA" id="ARBA00023295"/>
    </source>
</evidence>
<dbReference type="AlphaFoldDB" id="A0A3N2D997"/>
<dbReference type="EC" id="3.2.1.23" evidence="3 6"/>